<organism evidence="1 2">
    <name type="scientific">Chitinophaga niabensis</name>
    <dbReference type="NCBI Taxonomy" id="536979"/>
    <lineage>
        <taxon>Bacteria</taxon>
        <taxon>Pseudomonadati</taxon>
        <taxon>Bacteroidota</taxon>
        <taxon>Chitinophagia</taxon>
        <taxon>Chitinophagales</taxon>
        <taxon>Chitinophagaceae</taxon>
        <taxon>Chitinophaga</taxon>
    </lineage>
</organism>
<dbReference type="RefSeq" id="WP_074242737.1">
    <property type="nucleotide sequence ID" value="NZ_FSRA01000002.1"/>
</dbReference>
<evidence type="ECO:0000313" key="1">
    <source>
        <dbReference type="EMBL" id="SIO53965.1"/>
    </source>
</evidence>
<sequence length="191" mass="21620">MKKPNNFNIAIIATFLFGGIITKSFAQDSISPKITTPFKQLPANNLQVTGNPLKKVVTVKVEFKNEDKEPAEVYLKLGGFENFGVTVQQDKKYKIHSKESFGTRENNKGFGEISFVRFGNKALQSFLYLQEEINPGSSNHFSFTINGVNPKDSIIDLHIRCNLSVNQMLVGDKLYKFESIKINWIKPKEVK</sequence>
<gene>
    <name evidence="1" type="ORF">SAMN04488055_5513</name>
</gene>
<dbReference type="AlphaFoldDB" id="A0A1N6KBM7"/>
<dbReference type="OrthoDB" id="9903974at2"/>
<reference evidence="1 2" key="1">
    <citation type="submission" date="2016-11" db="EMBL/GenBank/DDBJ databases">
        <authorList>
            <person name="Jaros S."/>
            <person name="Januszkiewicz K."/>
            <person name="Wedrychowicz H."/>
        </authorList>
    </citation>
    <scope>NUCLEOTIDE SEQUENCE [LARGE SCALE GENOMIC DNA]</scope>
    <source>
        <strain evidence="1 2">DSM 24787</strain>
    </source>
</reference>
<evidence type="ECO:0000313" key="2">
    <source>
        <dbReference type="Proteomes" id="UP000185003"/>
    </source>
</evidence>
<dbReference type="EMBL" id="FSRA01000002">
    <property type="protein sequence ID" value="SIO53965.1"/>
    <property type="molecule type" value="Genomic_DNA"/>
</dbReference>
<dbReference type="Proteomes" id="UP000185003">
    <property type="component" value="Unassembled WGS sequence"/>
</dbReference>
<name>A0A1N6KBM7_9BACT</name>
<proteinExistence type="predicted"/>
<accession>A0A1N6KBM7</accession>
<protein>
    <submittedName>
        <fullName evidence="1">Uncharacterized protein</fullName>
    </submittedName>
</protein>
<keyword evidence="2" id="KW-1185">Reference proteome</keyword>